<evidence type="ECO:0000313" key="2">
    <source>
        <dbReference type="Proteomes" id="UP001165960"/>
    </source>
</evidence>
<keyword evidence="2" id="KW-1185">Reference proteome</keyword>
<evidence type="ECO:0000313" key="1">
    <source>
        <dbReference type="EMBL" id="KAJ9059114.1"/>
    </source>
</evidence>
<sequence>MYTFHSRNLSSPSTMYTSPDAQACYFPILNPAADQIYLNTLQQENYFPTMQTNYFLEQPMPPFTFNQIPYFQSNGQRCLGLPATTSLGPGITIPRRKPTILSADPTLPLMYCKFCLQPFSRRNSLRRHELLHTGIKVYKCYPCSRSFSRQDIFKRHCASRRCQRLTNEATHR</sequence>
<comment type="caution">
    <text evidence="1">The sequence shown here is derived from an EMBL/GenBank/DDBJ whole genome shotgun (WGS) entry which is preliminary data.</text>
</comment>
<name>A0ACC2S9Z1_9FUNG</name>
<accession>A0ACC2S9Z1</accession>
<organism evidence="1 2">
    <name type="scientific">Entomophthora muscae</name>
    <dbReference type="NCBI Taxonomy" id="34485"/>
    <lineage>
        <taxon>Eukaryota</taxon>
        <taxon>Fungi</taxon>
        <taxon>Fungi incertae sedis</taxon>
        <taxon>Zoopagomycota</taxon>
        <taxon>Entomophthoromycotina</taxon>
        <taxon>Entomophthoromycetes</taxon>
        <taxon>Entomophthorales</taxon>
        <taxon>Entomophthoraceae</taxon>
        <taxon>Entomophthora</taxon>
    </lineage>
</organism>
<dbReference type="Proteomes" id="UP001165960">
    <property type="component" value="Unassembled WGS sequence"/>
</dbReference>
<proteinExistence type="predicted"/>
<gene>
    <name evidence="1" type="ORF">DSO57_1005913</name>
</gene>
<reference evidence="1" key="1">
    <citation type="submission" date="2022-04" db="EMBL/GenBank/DDBJ databases">
        <title>Genome of the entomopathogenic fungus Entomophthora muscae.</title>
        <authorList>
            <person name="Elya C."/>
            <person name="Lovett B.R."/>
            <person name="Lee E."/>
            <person name="Macias A.M."/>
            <person name="Hajek A.E."/>
            <person name="De Bivort B.L."/>
            <person name="Kasson M.T."/>
            <person name="De Fine Licht H.H."/>
            <person name="Stajich J.E."/>
        </authorList>
    </citation>
    <scope>NUCLEOTIDE SEQUENCE</scope>
    <source>
        <strain evidence="1">Berkeley</strain>
    </source>
</reference>
<protein>
    <submittedName>
        <fullName evidence="1">Uncharacterized protein</fullName>
    </submittedName>
</protein>
<dbReference type="EMBL" id="QTSX02005696">
    <property type="protein sequence ID" value="KAJ9059114.1"/>
    <property type="molecule type" value="Genomic_DNA"/>
</dbReference>